<comment type="catalytic activity">
    <reaction evidence="6">
        <text>3-sulfinopropanoyl-CoA + H2O = propanoyl-CoA + sulfite + H(+)</text>
        <dbReference type="Rhea" id="RHEA:41624"/>
        <dbReference type="ChEBI" id="CHEBI:15377"/>
        <dbReference type="ChEBI" id="CHEBI:15378"/>
        <dbReference type="ChEBI" id="CHEBI:17359"/>
        <dbReference type="ChEBI" id="CHEBI:57392"/>
        <dbReference type="ChEBI" id="CHEBI:78349"/>
        <dbReference type="EC" id="3.13.1.4"/>
    </reaction>
    <physiologicalReaction direction="left-to-right" evidence="6">
        <dbReference type="Rhea" id="RHEA:41625"/>
    </physiologicalReaction>
</comment>
<dbReference type="Pfam" id="PF00441">
    <property type="entry name" value="Acyl-CoA_dh_1"/>
    <property type="match status" value="1"/>
</dbReference>
<evidence type="ECO:0000259" key="11">
    <source>
        <dbReference type="Pfam" id="PF00441"/>
    </source>
</evidence>
<dbReference type="InterPro" id="IPR037069">
    <property type="entry name" value="AcylCoA_DH/ox_N_sf"/>
</dbReference>
<evidence type="ECO:0000256" key="6">
    <source>
        <dbReference type="ARBA" id="ARBA00052938"/>
    </source>
</evidence>
<dbReference type="Gene3D" id="1.20.140.10">
    <property type="entry name" value="Butyryl-CoA Dehydrogenase, subunit A, domain 3"/>
    <property type="match status" value="1"/>
</dbReference>
<dbReference type="InterPro" id="IPR013786">
    <property type="entry name" value="AcylCoA_DH/ox_N"/>
</dbReference>
<organism evidence="14 15">
    <name type="scientific">Nitratireductor mangrovi</name>
    <dbReference type="NCBI Taxonomy" id="2599600"/>
    <lineage>
        <taxon>Bacteria</taxon>
        <taxon>Pseudomonadati</taxon>
        <taxon>Pseudomonadota</taxon>
        <taxon>Alphaproteobacteria</taxon>
        <taxon>Hyphomicrobiales</taxon>
        <taxon>Phyllobacteriaceae</taxon>
        <taxon>Nitratireductor</taxon>
    </lineage>
</organism>
<gene>
    <name evidence="14" type="ORF">FQ775_09275</name>
</gene>
<dbReference type="InterPro" id="IPR046373">
    <property type="entry name" value="Acyl-CoA_Oxase/DH_mid-dom_sf"/>
</dbReference>
<evidence type="ECO:0000256" key="9">
    <source>
        <dbReference type="ARBA" id="ARBA00075603"/>
    </source>
</evidence>
<dbReference type="InterPro" id="IPR036250">
    <property type="entry name" value="AcylCo_DH-like_C"/>
</dbReference>
<dbReference type="InterPro" id="IPR009075">
    <property type="entry name" value="AcylCo_DH/oxidase_C"/>
</dbReference>
<evidence type="ECO:0000256" key="1">
    <source>
        <dbReference type="ARBA" id="ARBA00001974"/>
    </source>
</evidence>
<evidence type="ECO:0000313" key="14">
    <source>
        <dbReference type="EMBL" id="QDZ00557.1"/>
    </source>
</evidence>
<sequence length="375" mass="40394">MHIEQSVVDAARQFIQERIVPHSVEWNRSGEVPADVLAQMGEMGLFGLLVAPDHGGVGANLSTFISVVEEMAAGDGGLSTLVHVHNLGTALLLSRLGDEDQKSEWLPRMASGETIGAVCLTEPSAGSDLSAIRTRARRVDGGWVLDGSKQFISNGARAGLVIVLAVSDADAGSRGKTFFLVPKGTPGLSIGPQERKMGQVTSDTVQVHLDNCFVPDSAVLGGEGQALPKTMGMLSDGRISVAAQAVGMARAAYELASRYAQERQAFGRAIFDHQAVAFRLADMFVQIEIARTYTHHAARLFDEGVECVREASVAKLFAAEMAERVCSDAIQIHGGYGYLNDYRVEQIARDVRVCQIYEGTNDIQRLIIARRIREG</sequence>
<dbReference type="Proteomes" id="UP000321389">
    <property type="component" value="Chromosome"/>
</dbReference>
<evidence type="ECO:0000256" key="7">
    <source>
        <dbReference type="ARBA" id="ARBA00066461"/>
    </source>
</evidence>
<dbReference type="SUPFAM" id="SSF56645">
    <property type="entry name" value="Acyl-CoA dehydrogenase NM domain-like"/>
    <property type="match status" value="1"/>
</dbReference>
<dbReference type="AlphaFoldDB" id="A0A5B8KXU5"/>
<dbReference type="KEGG" id="niy:FQ775_09275"/>
<keyword evidence="5 10" id="KW-0560">Oxidoreductase</keyword>
<dbReference type="GO" id="GO:0003995">
    <property type="term" value="F:acyl-CoA dehydrogenase activity"/>
    <property type="evidence" value="ECO:0007669"/>
    <property type="project" value="InterPro"/>
</dbReference>
<name>A0A5B8KXU5_9HYPH</name>
<dbReference type="PANTHER" id="PTHR43884">
    <property type="entry name" value="ACYL-COA DEHYDROGENASE"/>
    <property type="match status" value="1"/>
</dbReference>
<dbReference type="PANTHER" id="PTHR43884:SF12">
    <property type="entry name" value="ISOVALERYL-COA DEHYDROGENASE, MITOCHONDRIAL-RELATED"/>
    <property type="match status" value="1"/>
</dbReference>
<comment type="similarity">
    <text evidence="2 10">Belongs to the acyl-CoA dehydrogenase family.</text>
</comment>
<dbReference type="Pfam" id="PF02771">
    <property type="entry name" value="Acyl-CoA_dh_N"/>
    <property type="match status" value="1"/>
</dbReference>
<feature type="domain" description="Acyl-CoA oxidase/dehydrogenase middle" evidence="12">
    <location>
        <begin position="117"/>
        <end position="212"/>
    </location>
</feature>
<reference evidence="14" key="1">
    <citation type="submission" date="2020-04" db="EMBL/GenBank/DDBJ databases">
        <title>Nitratireductor sp. nov. isolated from mangrove soil.</title>
        <authorList>
            <person name="Ye Y."/>
        </authorList>
    </citation>
    <scope>NUCLEOTIDE SEQUENCE</scope>
    <source>
        <strain evidence="14">SY7</strain>
    </source>
</reference>
<keyword evidence="15" id="KW-1185">Reference proteome</keyword>
<evidence type="ECO:0000259" key="13">
    <source>
        <dbReference type="Pfam" id="PF02771"/>
    </source>
</evidence>
<proteinExistence type="inferred from homology"/>
<evidence type="ECO:0000259" key="12">
    <source>
        <dbReference type="Pfam" id="PF02770"/>
    </source>
</evidence>
<dbReference type="RefSeq" id="WP_146299205.1">
    <property type="nucleotide sequence ID" value="NZ_CP042301.2"/>
</dbReference>
<dbReference type="EC" id="3.13.1.4" evidence="7"/>
<dbReference type="PIRSF" id="PIRSF016578">
    <property type="entry name" value="HsaA"/>
    <property type="match status" value="1"/>
</dbReference>
<dbReference type="InterPro" id="IPR006089">
    <property type="entry name" value="Acyl-CoA_DH_CS"/>
</dbReference>
<dbReference type="SUPFAM" id="SSF47203">
    <property type="entry name" value="Acyl-CoA dehydrogenase C-terminal domain-like"/>
    <property type="match status" value="1"/>
</dbReference>
<protein>
    <recommendedName>
        <fullName evidence="8">3-sulfinopropanoyl-CoA desulfinase</fullName>
        <ecNumber evidence="7">3.13.1.4</ecNumber>
    </recommendedName>
    <alternativeName>
        <fullName evidence="9">3-sulfinopropionyl coenzyme A desulfinase</fullName>
    </alternativeName>
</protein>
<dbReference type="EMBL" id="CP042301">
    <property type="protein sequence ID" value="QDZ00557.1"/>
    <property type="molecule type" value="Genomic_DNA"/>
</dbReference>
<dbReference type="Gene3D" id="1.10.540.10">
    <property type="entry name" value="Acyl-CoA dehydrogenase/oxidase, N-terminal domain"/>
    <property type="match status" value="1"/>
</dbReference>
<dbReference type="FunFam" id="1.20.140.10:FF:000004">
    <property type="entry name" value="Acyl-CoA dehydrogenase FadE25"/>
    <property type="match status" value="1"/>
</dbReference>
<dbReference type="OrthoDB" id="9775090at2"/>
<evidence type="ECO:0000256" key="3">
    <source>
        <dbReference type="ARBA" id="ARBA00022630"/>
    </source>
</evidence>
<comment type="cofactor">
    <cofactor evidence="1 10">
        <name>FAD</name>
        <dbReference type="ChEBI" id="CHEBI:57692"/>
    </cofactor>
</comment>
<evidence type="ECO:0000256" key="5">
    <source>
        <dbReference type="ARBA" id="ARBA00023002"/>
    </source>
</evidence>
<evidence type="ECO:0000256" key="2">
    <source>
        <dbReference type="ARBA" id="ARBA00009347"/>
    </source>
</evidence>
<dbReference type="InterPro" id="IPR006091">
    <property type="entry name" value="Acyl-CoA_Oxase/DH_mid-dom"/>
</dbReference>
<accession>A0A5B8KXU5</accession>
<dbReference type="Pfam" id="PF02770">
    <property type="entry name" value="Acyl-CoA_dh_M"/>
    <property type="match status" value="1"/>
</dbReference>
<feature type="domain" description="Acyl-CoA dehydrogenase/oxidase C-terminal" evidence="11">
    <location>
        <begin position="230"/>
        <end position="372"/>
    </location>
</feature>
<dbReference type="FunFam" id="2.40.110.10:FF:000002">
    <property type="entry name" value="Acyl-CoA dehydrogenase fadE12"/>
    <property type="match status" value="1"/>
</dbReference>
<evidence type="ECO:0000256" key="8">
    <source>
        <dbReference type="ARBA" id="ARBA00068311"/>
    </source>
</evidence>
<dbReference type="InterPro" id="IPR009100">
    <property type="entry name" value="AcylCoA_DH/oxidase_NM_dom_sf"/>
</dbReference>
<evidence type="ECO:0000256" key="10">
    <source>
        <dbReference type="RuleBase" id="RU362125"/>
    </source>
</evidence>
<dbReference type="GO" id="GO:0050660">
    <property type="term" value="F:flavin adenine dinucleotide binding"/>
    <property type="evidence" value="ECO:0007669"/>
    <property type="project" value="InterPro"/>
</dbReference>
<keyword evidence="4 10" id="KW-0274">FAD</keyword>
<keyword evidence="3 10" id="KW-0285">Flavoprotein</keyword>
<dbReference type="PROSITE" id="PS00072">
    <property type="entry name" value="ACYL_COA_DH_1"/>
    <property type="match status" value="1"/>
</dbReference>
<evidence type="ECO:0000313" key="15">
    <source>
        <dbReference type="Proteomes" id="UP000321389"/>
    </source>
</evidence>
<feature type="domain" description="Acyl-CoA dehydrogenase/oxidase N-terminal" evidence="13">
    <location>
        <begin position="5"/>
        <end position="113"/>
    </location>
</feature>
<evidence type="ECO:0000256" key="4">
    <source>
        <dbReference type="ARBA" id="ARBA00022827"/>
    </source>
</evidence>
<dbReference type="Gene3D" id="2.40.110.10">
    <property type="entry name" value="Butyryl-CoA Dehydrogenase, subunit A, domain 2"/>
    <property type="match status" value="1"/>
</dbReference>